<proteinExistence type="predicted"/>
<protein>
    <submittedName>
        <fullName evidence="1">Uncharacterized protein</fullName>
    </submittedName>
</protein>
<keyword evidence="2" id="KW-1185">Reference proteome</keyword>
<gene>
    <name evidence="1" type="ORF">QN277_022721</name>
</gene>
<dbReference type="InterPro" id="IPR012093">
    <property type="entry name" value="Pirin"/>
</dbReference>
<dbReference type="PANTHER" id="PTHR13903:SF23">
    <property type="entry name" value="OS09G0484800 PROTEIN"/>
    <property type="match status" value="1"/>
</dbReference>
<dbReference type="PANTHER" id="PTHR13903">
    <property type="entry name" value="PIRIN-RELATED"/>
    <property type="match status" value="1"/>
</dbReference>
<sequence>MPYREICTSMKEPRPVARKFLARPQRERVGVVVRRSIGRFELKCFDPLLLLDEFLVSAPDVFPDHPQRYAIWIVNFSLFFKQI</sequence>
<dbReference type="EMBL" id="JAWXYG010000006">
    <property type="protein sequence ID" value="KAK4269582.1"/>
    <property type="molecule type" value="Genomic_DNA"/>
</dbReference>
<comment type="caution">
    <text evidence="1">The sequence shown here is derived from an EMBL/GenBank/DDBJ whole genome shotgun (WGS) entry which is preliminary data.</text>
</comment>
<accession>A0AAE1JJG7</accession>
<evidence type="ECO:0000313" key="1">
    <source>
        <dbReference type="EMBL" id="KAK4269582.1"/>
    </source>
</evidence>
<evidence type="ECO:0000313" key="2">
    <source>
        <dbReference type="Proteomes" id="UP001293593"/>
    </source>
</evidence>
<dbReference type="AlphaFoldDB" id="A0AAE1JJG7"/>
<dbReference type="InterPro" id="IPR014710">
    <property type="entry name" value="RmlC-like_jellyroll"/>
</dbReference>
<name>A0AAE1JJG7_9FABA</name>
<dbReference type="SUPFAM" id="SSF51182">
    <property type="entry name" value="RmlC-like cupins"/>
    <property type="match status" value="1"/>
</dbReference>
<reference evidence="1" key="1">
    <citation type="submission" date="2023-10" db="EMBL/GenBank/DDBJ databases">
        <title>Chromosome-level genome of the transformable northern wattle, Acacia crassicarpa.</title>
        <authorList>
            <person name="Massaro I."/>
            <person name="Sinha N.R."/>
            <person name="Poethig S."/>
            <person name="Leichty A.R."/>
        </authorList>
    </citation>
    <scope>NUCLEOTIDE SEQUENCE</scope>
    <source>
        <strain evidence="1">Acra3RX</strain>
        <tissue evidence="1">Leaf</tissue>
    </source>
</reference>
<dbReference type="InterPro" id="IPR011051">
    <property type="entry name" value="RmlC_Cupin_sf"/>
</dbReference>
<organism evidence="1 2">
    <name type="scientific">Acacia crassicarpa</name>
    <name type="common">northern wattle</name>
    <dbReference type="NCBI Taxonomy" id="499986"/>
    <lineage>
        <taxon>Eukaryota</taxon>
        <taxon>Viridiplantae</taxon>
        <taxon>Streptophyta</taxon>
        <taxon>Embryophyta</taxon>
        <taxon>Tracheophyta</taxon>
        <taxon>Spermatophyta</taxon>
        <taxon>Magnoliopsida</taxon>
        <taxon>eudicotyledons</taxon>
        <taxon>Gunneridae</taxon>
        <taxon>Pentapetalae</taxon>
        <taxon>rosids</taxon>
        <taxon>fabids</taxon>
        <taxon>Fabales</taxon>
        <taxon>Fabaceae</taxon>
        <taxon>Caesalpinioideae</taxon>
        <taxon>mimosoid clade</taxon>
        <taxon>Acacieae</taxon>
        <taxon>Acacia</taxon>
    </lineage>
</organism>
<dbReference type="Proteomes" id="UP001293593">
    <property type="component" value="Unassembled WGS sequence"/>
</dbReference>
<dbReference type="Gene3D" id="2.60.120.10">
    <property type="entry name" value="Jelly Rolls"/>
    <property type="match status" value="1"/>
</dbReference>